<sequence>MERQRIVAFVYAVTGLYFAARGTSDLLASGVSVWPVLSAACGLLMLVALARSVARGDIDDEFDAIVENDALFWSLVAAGVLYAALVLFDVFGSVPVLS</sequence>
<keyword evidence="3" id="KW-1185">Reference proteome</keyword>
<feature type="transmembrane region" description="Helical" evidence="1">
    <location>
        <begin position="32"/>
        <end position="50"/>
    </location>
</feature>
<evidence type="ECO:0000256" key="1">
    <source>
        <dbReference type="SAM" id="Phobius"/>
    </source>
</evidence>
<evidence type="ECO:0000313" key="2">
    <source>
        <dbReference type="EMBL" id="SFG59737.1"/>
    </source>
</evidence>
<keyword evidence="1" id="KW-0812">Transmembrane</keyword>
<proteinExistence type="predicted"/>
<name>A0A1I2T924_9EURY</name>
<evidence type="ECO:0000313" key="3">
    <source>
        <dbReference type="Proteomes" id="UP000198876"/>
    </source>
</evidence>
<accession>A0A1I2T924</accession>
<dbReference type="Proteomes" id="UP000198876">
    <property type="component" value="Unassembled WGS sequence"/>
</dbReference>
<reference evidence="3" key="1">
    <citation type="submission" date="2016-10" db="EMBL/GenBank/DDBJ databases">
        <authorList>
            <person name="Varghese N."/>
            <person name="Submissions S."/>
        </authorList>
    </citation>
    <scope>NUCLEOTIDE SEQUENCE [LARGE SCALE GENOMIC DNA]</scope>
    <source>
        <strain evidence="3">CGMCC 1.7739</strain>
    </source>
</reference>
<organism evidence="2 3">
    <name type="scientific">Halopelagius inordinatus</name>
    <dbReference type="NCBI Taxonomy" id="553467"/>
    <lineage>
        <taxon>Archaea</taxon>
        <taxon>Methanobacteriati</taxon>
        <taxon>Methanobacteriota</taxon>
        <taxon>Stenosarchaea group</taxon>
        <taxon>Halobacteria</taxon>
        <taxon>Halobacteriales</taxon>
        <taxon>Haloferacaceae</taxon>
    </lineage>
</organism>
<keyword evidence="1" id="KW-1133">Transmembrane helix</keyword>
<feature type="transmembrane region" description="Helical" evidence="1">
    <location>
        <begin position="70"/>
        <end position="91"/>
    </location>
</feature>
<keyword evidence="1" id="KW-0472">Membrane</keyword>
<dbReference type="STRING" id="553467.SAMN04488063_2534"/>
<protein>
    <submittedName>
        <fullName evidence="2">Uncharacterized protein</fullName>
    </submittedName>
</protein>
<dbReference type="AlphaFoldDB" id="A0A1I2T924"/>
<gene>
    <name evidence="2" type="ORF">SAMN04488063_2534</name>
</gene>
<dbReference type="EMBL" id="FOOQ01000002">
    <property type="protein sequence ID" value="SFG59737.1"/>
    <property type="molecule type" value="Genomic_DNA"/>
</dbReference>
<dbReference type="RefSeq" id="WP_092892698.1">
    <property type="nucleotide sequence ID" value="NZ_FOOQ01000002.1"/>
</dbReference>